<dbReference type="Proteomes" id="UP001558613">
    <property type="component" value="Unassembled WGS sequence"/>
</dbReference>
<keyword evidence="1" id="KW-0175">Coiled coil</keyword>
<organism evidence="3 4">
    <name type="scientific">Cirrhinus molitorella</name>
    <name type="common">mud carp</name>
    <dbReference type="NCBI Taxonomy" id="172907"/>
    <lineage>
        <taxon>Eukaryota</taxon>
        <taxon>Metazoa</taxon>
        <taxon>Chordata</taxon>
        <taxon>Craniata</taxon>
        <taxon>Vertebrata</taxon>
        <taxon>Euteleostomi</taxon>
        <taxon>Actinopterygii</taxon>
        <taxon>Neopterygii</taxon>
        <taxon>Teleostei</taxon>
        <taxon>Ostariophysi</taxon>
        <taxon>Cypriniformes</taxon>
        <taxon>Cyprinidae</taxon>
        <taxon>Labeoninae</taxon>
        <taxon>Labeonini</taxon>
        <taxon>Cirrhinus</taxon>
    </lineage>
</organism>
<reference evidence="3 4" key="1">
    <citation type="submission" date="2023-09" db="EMBL/GenBank/DDBJ databases">
        <authorList>
            <person name="Wang M."/>
        </authorList>
    </citation>
    <scope>NUCLEOTIDE SEQUENCE [LARGE SCALE GENOMIC DNA]</scope>
    <source>
        <strain evidence="3">GT-2023</strain>
        <tissue evidence="3">Liver</tissue>
    </source>
</reference>
<evidence type="ECO:0000313" key="4">
    <source>
        <dbReference type="Proteomes" id="UP001558613"/>
    </source>
</evidence>
<evidence type="ECO:0000256" key="2">
    <source>
        <dbReference type="SAM" id="MobiDB-lite"/>
    </source>
</evidence>
<evidence type="ECO:0000313" key="3">
    <source>
        <dbReference type="EMBL" id="KAL1254948.1"/>
    </source>
</evidence>
<comment type="caution">
    <text evidence="3">The sequence shown here is derived from an EMBL/GenBank/DDBJ whole genome shotgun (WGS) entry which is preliminary data.</text>
</comment>
<keyword evidence="4" id="KW-1185">Reference proteome</keyword>
<feature type="region of interest" description="Disordered" evidence="2">
    <location>
        <begin position="1"/>
        <end position="23"/>
    </location>
</feature>
<protein>
    <submittedName>
        <fullName evidence="3">Uncharacterized protein</fullName>
    </submittedName>
</protein>
<proteinExistence type="predicted"/>
<dbReference type="EMBL" id="JAYMGO010000019">
    <property type="protein sequence ID" value="KAL1254948.1"/>
    <property type="molecule type" value="Genomic_DNA"/>
</dbReference>
<name>A0ABR3LPW6_9TELE</name>
<sequence>MKSLEDKPHLLHKHLHPETSPINTALFRKPSLMRSANGRADDSEMIRYRRNARGKSQCARPTRAARHFTAGETLYSKAPVCHVNHMTVRHRSQTFISSVYRDENFCALKMGCCFSSPDGDDERAPLVQSDKRIQTESARPRAAAKADVVDVDQKSGRFNARHVGVSGLDERFTDVADTFNKQQEHYETMKNKLQTIASRYHCTNNDSLSQCLKKVKENHELCHISLEVKGYDFILMVRSEAEIPSELKRTQENITELSRATKSIISISPKLHAVIDWLLKEEDSMISQIEAAESRHQEQKRLLDNLKENLKETRRAKELSPKYRKEAGNLLNEAALLSGITP</sequence>
<feature type="coiled-coil region" evidence="1">
    <location>
        <begin position="289"/>
        <end position="316"/>
    </location>
</feature>
<accession>A0ABR3LPW6</accession>
<gene>
    <name evidence="3" type="ORF">QQF64_013009</name>
</gene>
<evidence type="ECO:0000256" key="1">
    <source>
        <dbReference type="SAM" id="Coils"/>
    </source>
</evidence>